<dbReference type="Gene3D" id="3.50.50.60">
    <property type="entry name" value="FAD/NAD(P)-binding domain"/>
    <property type="match status" value="1"/>
</dbReference>
<dbReference type="SUPFAM" id="SSF56425">
    <property type="entry name" value="Succinate dehydrogenase/fumarate reductase flavoprotein, catalytic domain"/>
    <property type="match status" value="1"/>
</dbReference>
<proteinExistence type="predicted"/>
<dbReference type="PANTHER" id="PTHR43400">
    <property type="entry name" value="FUMARATE REDUCTASE"/>
    <property type="match status" value="1"/>
</dbReference>
<dbReference type="EMBL" id="SETJ01000040">
    <property type="protein sequence ID" value="RZM16497.1"/>
    <property type="molecule type" value="Genomic_DNA"/>
</dbReference>
<protein>
    <submittedName>
        <fullName evidence="6">Fumarate reductase</fullName>
    </submittedName>
</protein>
<comment type="caution">
    <text evidence="6">The sequence shown here is derived from an EMBL/GenBank/DDBJ whole genome shotgun (WGS) entry which is preliminary data.</text>
</comment>
<dbReference type="Pfam" id="PF00890">
    <property type="entry name" value="FAD_binding_2"/>
    <property type="match status" value="1"/>
</dbReference>
<dbReference type="InterPro" id="IPR036188">
    <property type="entry name" value="FAD/NAD-bd_sf"/>
</dbReference>
<organism evidence="6 7">
    <name type="scientific">Lactobacillus delbrueckii</name>
    <dbReference type="NCBI Taxonomy" id="1584"/>
    <lineage>
        <taxon>Bacteria</taxon>
        <taxon>Bacillati</taxon>
        <taxon>Bacillota</taxon>
        <taxon>Bacilli</taxon>
        <taxon>Lactobacillales</taxon>
        <taxon>Lactobacillaceae</taxon>
        <taxon>Lactobacillus</taxon>
    </lineage>
</organism>
<dbReference type="InterPro" id="IPR003953">
    <property type="entry name" value="FAD-dep_OxRdtase_2_FAD-bd"/>
</dbReference>
<keyword evidence="3" id="KW-0274">FAD</keyword>
<reference evidence="6 7" key="1">
    <citation type="submission" date="2019-01" db="EMBL/GenBank/DDBJ databases">
        <title>Colonization of the human gut by bovine bacteria present in Parmesan cheese.</title>
        <authorList>
            <person name="Lugli G.A."/>
            <person name="Milani C."/>
        </authorList>
    </citation>
    <scope>NUCLEOTIDE SEQUENCE [LARGE SCALE GENOMIC DNA]</scope>
    <source>
        <strain evidence="6 7">LDELB18P1</strain>
    </source>
</reference>
<evidence type="ECO:0000256" key="3">
    <source>
        <dbReference type="ARBA" id="ARBA00022827"/>
    </source>
</evidence>
<feature type="domain" description="FAD-dependent oxidoreductase 2 FAD-binding" evidence="5">
    <location>
        <begin position="4"/>
        <end position="461"/>
    </location>
</feature>
<comment type="cofactor">
    <cofactor evidence="1">
        <name>FAD</name>
        <dbReference type="ChEBI" id="CHEBI:57692"/>
    </cofactor>
</comment>
<keyword evidence="4" id="KW-0560">Oxidoreductase</keyword>
<dbReference type="SUPFAM" id="SSF51905">
    <property type="entry name" value="FAD/NAD(P)-binding domain"/>
    <property type="match status" value="1"/>
</dbReference>
<evidence type="ECO:0000256" key="4">
    <source>
        <dbReference type="ARBA" id="ARBA00023002"/>
    </source>
</evidence>
<dbReference type="PANTHER" id="PTHR43400:SF10">
    <property type="entry name" value="3-OXOSTEROID 1-DEHYDROGENASE"/>
    <property type="match status" value="1"/>
</dbReference>
<dbReference type="GO" id="GO:0033765">
    <property type="term" value="F:steroid dehydrogenase activity, acting on the CH-CH group of donors"/>
    <property type="evidence" value="ECO:0007669"/>
    <property type="project" value="UniProtKB-ARBA"/>
</dbReference>
<sequence>MNFDIVVVGAGASGISAALTASECGAKVALLEKGDKFGGSGMFGAQGLFAVESRAQKEAGVKYSLKDAYEEIINYTHHSSNALMVKAILEESAATIDWMAESGLETELVTNTQEVHQEHPRTYHQFIDKFNGFKRVMNKFLENGGVLMTETSAEKIVQEQGKVTAVKANRKGEEITLETKAVILADGGFVGNKDEIKRTLAIDPDDLYSMGEQKATGDGLQILKEAGGVSDYKRIFENHAATVYSKTDPKWHNASLFDLTNIPLLWVNREGKRFTNEDVVYDFALWGDSVYQIGGYYYFLFDQATVDYLRQQALDWTSSFERTFCLLDKKPMTYQVGPYPQLDQDLNEGISQGAVFKADSIQKLAEKIAVDPANLTATVNRYNELVVEGKDMDLYKDDRFMTLLVKEGPFYAVRANSTTLGTVGGALVNEHFEALNVKRQVIDGIYAVGNDASGLYDSSYPTIEGLSNAFAWNSGRIAGRYASAYAAMN</sequence>
<dbReference type="GO" id="GO:0008202">
    <property type="term" value="P:steroid metabolic process"/>
    <property type="evidence" value="ECO:0007669"/>
    <property type="project" value="UniProtKB-ARBA"/>
</dbReference>
<dbReference type="InterPro" id="IPR027477">
    <property type="entry name" value="Succ_DH/fumarate_Rdtase_cat_sf"/>
</dbReference>
<evidence type="ECO:0000256" key="1">
    <source>
        <dbReference type="ARBA" id="ARBA00001974"/>
    </source>
</evidence>
<dbReference type="Proteomes" id="UP000292818">
    <property type="component" value="Unassembled WGS sequence"/>
</dbReference>
<evidence type="ECO:0000259" key="5">
    <source>
        <dbReference type="Pfam" id="PF00890"/>
    </source>
</evidence>
<name>A0A4Q7DUA3_9LACO</name>
<evidence type="ECO:0000313" key="7">
    <source>
        <dbReference type="Proteomes" id="UP000292818"/>
    </source>
</evidence>
<accession>A0A4Q7DUA3</accession>
<dbReference type="AlphaFoldDB" id="A0A4Q7DUA3"/>
<keyword evidence="2" id="KW-0285">Flavoprotein</keyword>
<dbReference type="InterPro" id="IPR050315">
    <property type="entry name" value="FAD-oxidoreductase_2"/>
</dbReference>
<dbReference type="RefSeq" id="WP_130137474.1">
    <property type="nucleotide sequence ID" value="NZ_SETJ01000040.1"/>
</dbReference>
<evidence type="ECO:0000256" key="2">
    <source>
        <dbReference type="ARBA" id="ARBA00022630"/>
    </source>
</evidence>
<dbReference type="PRINTS" id="PR00411">
    <property type="entry name" value="PNDRDTASEI"/>
</dbReference>
<gene>
    <name evidence="6" type="ORF">LDELB18P1_0972</name>
</gene>
<dbReference type="Gene3D" id="3.90.700.10">
    <property type="entry name" value="Succinate dehydrogenase/fumarate reductase flavoprotein, catalytic domain"/>
    <property type="match status" value="1"/>
</dbReference>
<evidence type="ECO:0000313" key="6">
    <source>
        <dbReference type="EMBL" id="RZM16497.1"/>
    </source>
</evidence>